<comment type="caution">
    <text evidence="1">The sequence shown here is derived from an EMBL/GenBank/DDBJ whole genome shotgun (WGS) entry which is preliminary data.</text>
</comment>
<sequence length="74" mass="8798">MAWMARLIERPCTSRYSQLCPVSLSCYWTPLLDLAGPSQDVTDANFSDLWWWYKLAAHYRGNRNEIFELMNEHK</sequence>
<name>A0AAD4GNB9_ASPNN</name>
<dbReference type="EMBL" id="VCAU01000175">
    <property type="protein sequence ID" value="KAF9883240.1"/>
    <property type="molecule type" value="Genomic_DNA"/>
</dbReference>
<dbReference type="AlphaFoldDB" id="A0AAD4GNB9"/>
<dbReference type="Proteomes" id="UP001194746">
    <property type="component" value="Unassembled WGS sequence"/>
</dbReference>
<reference evidence="1" key="1">
    <citation type="journal article" date="2019" name="Beilstein J. Org. Chem.">
        <title>Nanangenines: drimane sesquiterpenoids as the dominant metabolite cohort of a novel Australian fungus, Aspergillus nanangensis.</title>
        <authorList>
            <person name="Lacey H.J."/>
            <person name="Gilchrist C.L.M."/>
            <person name="Crombie A."/>
            <person name="Kalaitzis J.A."/>
            <person name="Vuong D."/>
            <person name="Rutledge P.J."/>
            <person name="Turner P."/>
            <person name="Pitt J.I."/>
            <person name="Lacey E."/>
            <person name="Chooi Y.H."/>
            <person name="Piggott A.M."/>
        </authorList>
    </citation>
    <scope>NUCLEOTIDE SEQUENCE</scope>
    <source>
        <strain evidence="1">MST-FP2251</strain>
    </source>
</reference>
<evidence type="ECO:0000313" key="1">
    <source>
        <dbReference type="EMBL" id="KAF9883240.1"/>
    </source>
</evidence>
<protein>
    <submittedName>
        <fullName evidence="1">Uncharacterized protein</fullName>
    </submittedName>
</protein>
<gene>
    <name evidence="1" type="ORF">FE257_003834</name>
</gene>
<accession>A0AAD4GNB9</accession>
<evidence type="ECO:0000313" key="2">
    <source>
        <dbReference type="Proteomes" id="UP001194746"/>
    </source>
</evidence>
<keyword evidence="2" id="KW-1185">Reference proteome</keyword>
<proteinExistence type="predicted"/>
<reference evidence="1" key="2">
    <citation type="submission" date="2020-02" db="EMBL/GenBank/DDBJ databases">
        <authorList>
            <person name="Gilchrist C.L.M."/>
            <person name="Chooi Y.-H."/>
        </authorList>
    </citation>
    <scope>NUCLEOTIDE SEQUENCE</scope>
    <source>
        <strain evidence="1">MST-FP2251</strain>
    </source>
</reference>
<organism evidence="1 2">
    <name type="scientific">Aspergillus nanangensis</name>
    <dbReference type="NCBI Taxonomy" id="2582783"/>
    <lineage>
        <taxon>Eukaryota</taxon>
        <taxon>Fungi</taxon>
        <taxon>Dikarya</taxon>
        <taxon>Ascomycota</taxon>
        <taxon>Pezizomycotina</taxon>
        <taxon>Eurotiomycetes</taxon>
        <taxon>Eurotiomycetidae</taxon>
        <taxon>Eurotiales</taxon>
        <taxon>Aspergillaceae</taxon>
        <taxon>Aspergillus</taxon>
        <taxon>Aspergillus subgen. Circumdati</taxon>
    </lineage>
</organism>
<dbReference type="PROSITE" id="PS51257">
    <property type="entry name" value="PROKAR_LIPOPROTEIN"/>
    <property type="match status" value="1"/>
</dbReference>